<dbReference type="AlphaFoldDB" id="A0A3P3T9S6"/>
<comment type="caution">
    <text evidence="1">The sequence shown here is derived from an EMBL/GenBank/DDBJ whole genome shotgun (WGS) entry which is preliminary data.</text>
</comment>
<dbReference type="OrthoDB" id="249246at2"/>
<dbReference type="EMBL" id="RRCN01000002">
    <property type="protein sequence ID" value="RRJ54796.1"/>
    <property type="molecule type" value="Genomic_DNA"/>
</dbReference>
<keyword evidence="2" id="KW-1185">Reference proteome</keyword>
<evidence type="ECO:0000313" key="2">
    <source>
        <dbReference type="Proteomes" id="UP000267017"/>
    </source>
</evidence>
<proteinExistence type="predicted"/>
<protein>
    <submittedName>
        <fullName evidence="1">Uncharacterized protein</fullName>
    </submittedName>
</protein>
<organism evidence="1 2">
    <name type="scientific">Paenibacillus oralis</name>
    <dbReference type="NCBI Taxonomy" id="2490856"/>
    <lineage>
        <taxon>Bacteria</taxon>
        <taxon>Bacillati</taxon>
        <taxon>Bacillota</taxon>
        <taxon>Bacilli</taxon>
        <taxon>Bacillales</taxon>
        <taxon>Paenibacillaceae</taxon>
        <taxon>Paenibacillus</taxon>
    </lineage>
</organism>
<dbReference type="RefSeq" id="WP_128635880.1">
    <property type="nucleotide sequence ID" value="NZ_RRCN01000002.1"/>
</dbReference>
<sequence>MSNFIDEQFLRMIREEEQQEQERIRENRLSIPEVTRAVLAGDLEFAEESIEFTVTEVFPGQVALRLPASFTEMPEDYAKIKYPSERRPKLIYTNDTLTVNVTVNPTENRLFDDEMEVYQAELLKMLKRMQPNASWLSDGVFALGELEPEAGQQRSQGQSVQMEHQGKKRVGYYEFVSPAMDGNIYNLTFFMAWEEKGLFFGVNCMEKEMKLWRPIAHGIMASLQVMGQERKGEG</sequence>
<accession>A0A3P3T9S6</accession>
<name>A0A3P3T9S6_9BACL</name>
<evidence type="ECO:0000313" key="1">
    <source>
        <dbReference type="EMBL" id="RRJ54796.1"/>
    </source>
</evidence>
<dbReference type="Proteomes" id="UP000267017">
    <property type="component" value="Unassembled WGS sequence"/>
</dbReference>
<gene>
    <name evidence="1" type="ORF">EHV15_34980</name>
</gene>
<reference evidence="1 2" key="1">
    <citation type="submission" date="2018-11" db="EMBL/GenBank/DDBJ databases">
        <title>Genome sequencing of Paenibacillus sp. KCOM 3021 (= ChDC PVNT-B20).</title>
        <authorList>
            <person name="Kook J.-K."/>
            <person name="Park S.-N."/>
            <person name="Lim Y.K."/>
        </authorList>
    </citation>
    <scope>NUCLEOTIDE SEQUENCE [LARGE SCALE GENOMIC DNA]</scope>
    <source>
        <strain evidence="1 2">KCOM 3021</strain>
    </source>
</reference>